<dbReference type="Pfam" id="PF04314">
    <property type="entry name" value="PCuAC"/>
    <property type="match status" value="1"/>
</dbReference>
<sequence>MRVPLPTVVAGLAVAALGAAGLIRGAVPLGLPGGNEGTSNSAPIVVSGAWVREPAPPTDSAAAYFTVYNTSGADDRLLSVVSGAGRTSVLHTIVDGAMTAVANGVVIPAHGKLVLSVAKGHVMIEQLFGKLEPGQSVNLALTFERAGTIDVSAPVVALGAPAPTGSNAPSPGGSR</sequence>
<dbReference type="Proteomes" id="UP001164693">
    <property type="component" value="Chromosome"/>
</dbReference>
<dbReference type="EMBL" id="CP097463">
    <property type="protein sequence ID" value="WAX58551.1"/>
    <property type="molecule type" value="Genomic_DNA"/>
</dbReference>
<reference evidence="1" key="1">
    <citation type="submission" date="2022-05" db="EMBL/GenBank/DDBJ databases">
        <title>Jatrophihabitans sp. SB3-54 whole genome sequence.</title>
        <authorList>
            <person name="Suh M.K."/>
            <person name="Eom M.K."/>
            <person name="Kim J.S."/>
            <person name="Kim H.S."/>
            <person name="Do H.E."/>
            <person name="Shin Y.K."/>
            <person name="Lee J.-S."/>
        </authorList>
    </citation>
    <scope>NUCLEOTIDE SEQUENCE</scope>
    <source>
        <strain evidence="1">SB3-54</strain>
    </source>
</reference>
<dbReference type="InterPro" id="IPR058248">
    <property type="entry name" value="Lxx211020-like"/>
</dbReference>
<dbReference type="PANTHER" id="PTHR36302">
    <property type="entry name" value="BLR7088 PROTEIN"/>
    <property type="match status" value="1"/>
</dbReference>
<keyword evidence="2" id="KW-1185">Reference proteome</keyword>
<name>A0ABY7K603_9ACTN</name>
<dbReference type="PANTHER" id="PTHR36302:SF1">
    <property type="entry name" value="COPPER CHAPERONE PCU(A)C"/>
    <property type="match status" value="1"/>
</dbReference>
<dbReference type="InterPro" id="IPR036182">
    <property type="entry name" value="PCuAC_sf"/>
</dbReference>
<dbReference type="SUPFAM" id="SSF110087">
    <property type="entry name" value="DR1885-like metal-binding protein"/>
    <property type="match status" value="1"/>
</dbReference>
<organism evidence="1 2">
    <name type="scientific">Jatrophihabitans cynanchi</name>
    <dbReference type="NCBI Taxonomy" id="2944128"/>
    <lineage>
        <taxon>Bacteria</taxon>
        <taxon>Bacillati</taxon>
        <taxon>Actinomycetota</taxon>
        <taxon>Actinomycetes</taxon>
        <taxon>Jatrophihabitantales</taxon>
        <taxon>Jatrophihabitantaceae</taxon>
        <taxon>Jatrophihabitans</taxon>
    </lineage>
</organism>
<evidence type="ECO:0000313" key="2">
    <source>
        <dbReference type="Proteomes" id="UP001164693"/>
    </source>
</evidence>
<dbReference type="RefSeq" id="WP_269445090.1">
    <property type="nucleotide sequence ID" value="NZ_CP097463.1"/>
</dbReference>
<accession>A0ABY7K603</accession>
<evidence type="ECO:0000313" key="1">
    <source>
        <dbReference type="EMBL" id="WAX58551.1"/>
    </source>
</evidence>
<dbReference type="Gene3D" id="2.60.40.1890">
    <property type="entry name" value="PCu(A)C copper chaperone"/>
    <property type="match status" value="1"/>
</dbReference>
<proteinExistence type="predicted"/>
<dbReference type="InterPro" id="IPR007410">
    <property type="entry name" value="LpqE-like"/>
</dbReference>
<protein>
    <submittedName>
        <fullName evidence="1">Copper chaperone PCu(A)C</fullName>
    </submittedName>
</protein>
<gene>
    <name evidence="1" type="ORF">M6B22_07245</name>
</gene>